<dbReference type="GO" id="GO:0005544">
    <property type="term" value="F:calcium-dependent phospholipid binding"/>
    <property type="evidence" value="ECO:0007669"/>
    <property type="project" value="UniProtKB-KW"/>
</dbReference>
<dbReference type="Gene3D" id="1.10.220.10">
    <property type="entry name" value="Annexin"/>
    <property type="match status" value="4"/>
</dbReference>
<comment type="similarity">
    <text evidence="1 4">Belongs to the annexin family.</text>
</comment>
<dbReference type="SUPFAM" id="SSF47874">
    <property type="entry name" value="Annexin"/>
    <property type="match status" value="1"/>
</dbReference>
<dbReference type="InterPro" id="IPR018502">
    <property type="entry name" value="Annexin_repeat"/>
</dbReference>
<dbReference type="SMART" id="SM00335">
    <property type="entry name" value="ANX"/>
    <property type="match status" value="4"/>
</dbReference>
<dbReference type="InterPro" id="IPR001464">
    <property type="entry name" value="Annexin"/>
</dbReference>
<dbReference type="PANTHER" id="PTHR10502">
    <property type="entry name" value="ANNEXIN"/>
    <property type="match status" value="1"/>
</dbReference>
<keyword evidence="3 4" id="KW-0041">Annexin</keyword>
<accession>A0A8T2V713</accession>
<dbReference type="PROSITE" id="PS00223">
    <property type="entry name" value="ANNEXIN_1"/>
    <property type="match status" value="1"/>
</dbReference>
<dbReference type="EMBL" id="CM035408">
    <property type="protein sequence ID" value="KAH7441796.1"/>
    <property type="molecule type" value="Genomic_DNA"/>
</dbReference>
<dbReference type="OrthoDB" id="37886at2759"/>
<gene>
    <name evidence="5" type="ORF">KP509_03G054700</name>
</gene>
<keyword evidence="6" id="KW-1185">Reference proteome</keyword>
<comment type="caution">
    <text evidence="5">The sequence shown here is derived from an EMBL/GenBank/DDBJ whole genome shotgun (WGS) entry which is preliminary data.</text>
</comment>
<dbReference type="AlphaFoldDB" id="A0A8T2V713"/>
<proteinExistence type="inferred from homology"/>
<dbReference type="OMA" id="ADIRNMF"/>
<dbReference type="GO" id="GO:0005737">
    <property type="term" value="C:cytoplasm"/>
    <property type="evidence" value="ECO:0007669"/>
    <property type="project" value="TreeGrafter"/>
</dbReference>
<sequence>MSTIAVDDDADTNVDCIELRSALEGIGCDKQTLMGVVCRRNQQQRSNIRHMYGKKYEEDLIKRLQSKLHGNFQNAVALWMCDPAERDAVVIKNGLNSWTNKGLCAVVEIIYARTPLEMDAIRRAYRVMYKCSVEQQIGLKSSGDEKKLLLALVREDRPAIIEPDMESAKTDAEGLLKAISSRPIDKSSIVKTISIRSPIQLKATLDYYKKENRHSFGKLVKQEINGNFSALLGVAMKYAKSRINYFAKTLYKSMKGLGTDDATLVRILVMRAEIDMQEIKTQFYKKYRRTLESMMISDTSGSYASFLLFLVGATQDEIQAVGKIKHLFTSWR</sequence>
<reference evidence="5" key="1">
    <citation type="submission" date="2021-08" db="EMBL/GenBank/DDBJ databases">
        <title>WGS assembly of Ceratopteris richardii.</title>
        <authorList>
            <person name="Marchant D.B."/>
            <person name="Chen G."/>
            <person name="Jenkins J."/>
            <person name="Shu S."/>
            <person name="Leebens-Mack J."/>
            <person name="Grimwood J."/>
            <person name="Schmutz J."/>
            <person name="Soltis P."/>
            <person name="Soltis D."/>
            <person name="Chen Z.-H."/>
        </authorList>
    </citation>
    <scope>NUCLEOTIDE SEQUENCE</scope>
    <source>
        <strain evidence="5">Whitten #5841</strain>
        <tissue evidence="5">Leaf</tissue>
    </source>
</reference>
<evidence type="ECO:0000256" key="1">
    <source>
        <dbReference type="ARBA" id="ARBA00007831"/>
    </source>
</evidence>
<keyword evidence="4" id="KW-0111">Calcium/phospholipid-binding</keyword>
<evidence type="ECO:0000313" key="5">
    <source>
        <dbReference type="EMBL" id="KAH7441796.1"/>
    </source>
</evidence>
<dbReference type="PRINTS" id="PR00196">
    <property type="entry name" value="ANNEXIN"/>
</dbReference>
<evidence type="ECO:0000256" key="4">
    <source>
        <dbReference type="RuleBase" id="RU003540"/>
    </source>
</evidence>
<dbReference type="GO" id="GO:0006950">
    <property type="term" value="P:response to stress"/>
    <property type="evidence" value="ECO:0007669"/>
    <property type="project" value="UniProtKB-ARBA"/>
</dbReference>
<evidence type="ECO:0000313" key="6">
    <source>
        <dbReference type="Proteomes" id="UP000825935"/>
    </source>
</evidence>
<dbReference type="Proteomes" id="UP000825935">
    <property type="component" value="Chromosome 3"/>
</dbReference>
<name>A0A8T2V713_CERRI</name>
<dbReference type="FunFam" id="1.10.220.10:FF:000001">
    <property type="entry name" value="Annexin"/>
    <property type="match status" value="1"/>
</dbReference>
<dbReference type="GO" id="GO:0005509">
    <property type="term" value="F:calcium ion binding"/>
    <property type="evidence" value="ECO:0007669"/>
    <property type="project" value="InterPro"/>
</dbReference>
<keyword evidence="4" id="KW-0106">Calcium</keyword>
<organism evidence="5 6">
    <name type="scientific">Ceratopteris richardii</name>
    <name type="common">Triangle waterfern</name>
    <dbReference type="NCBI Taxonomy" id="49495"/>
    <lineage>
        <taxon>Eukaryota</taxon>
        <taxon>Viridiplantae</taxon>
        <taxon>Streptophyta</taxon>
        <taxon>Embryophyta</taxon>
        <taxon>Tracheophyta</taxon>
        <taxon>Polypodiopsida</taxon>
        <taxon>Polypodiidae</taxon>
        <taxon>Polypodiales</taxon>
        <taxon>Pteridineae</taxon>
        <taxon>Pteridaceae</taxon>
        <taxon>Parkerioideae</taxon>
        <taxon>Ceratopteris</taxon>
    </lineage>
</organism>
<protein>
    <recommendedName>
        <fullName evidence="4">Annexin</fullName>
    </recommendedName>
</protein>
<evidence type="ECO:0000256" key="3">
    <source>
        <dbReference type="ARBA" id="ARBA00023216"/>
    </source>
</evidence>
<dbReference type="PROSITE" id="PS51897">
    <property type="entry name" value="ANNEXIN_2"/>
    <property type="match status" value="2"/>
</dbReference>
<comment type="domain">
    <text evidence="4">A pair of annexin repeats may form one binding site for calcium and phospholipid.</text>
</comment>
<dbReference type="Pfam" id="PF00191">
    <property type="entry name" value="Annexin"/>
    <property type="match status" value="4"/>
</dbReference>
<dbReference type="InterPro" id="IPR037104">
    <property type="entry name" value="Annexin_sf"/>
</dbReference>
<dbReference type="GO" id="GO:0001786">
    <property type="term" value="F:phosphatidylserine binding"/>
    <property type="evidence" value="ECO:0007669"/>
    <property type="project" value="TreeGrafter"/>
</dbReference>
<dbReference type="InterPro" id="IPR018252">
    <property type="entry name" value="Annexin_repeat_CS"/>
</dbReference>
<keyword evidence="2 4" id="KW-0677">Repeat</keyword>
<dbReference type="GO" id="GO:0005886">
    <property type="term" value="C:plasma membrane"/>
    <property type="evidence" value="ECO:0007669"/>
    <property type="project" value="TreeGrafter"/>
</dbReference>
<dbReference type="PANTHER" id="PTHR10502:SF102">
    <property type="entry name" value="ANNEXIN B11"/>
    <property type="match status" value="1"/>
</dbReference>
<evidence type="ECO:0000256" key="2">
    <source>
        <dbReference type="ARBA" id="ARBA00022737"/>
    </source>
</evidence>